<sequence length="161" mass="17390">MPLTDAQTDGAYQQRLDGLAAAGDYMLSGEAMRRLQVAFGELTVDAFASGATALLPRFWSREVVAGAERTDAFAQSWADEHLLVHAPVGCLTDVIQKLEREPKASAVVVCPYWTGAPWYEPLASLAADSIILPAGSLRAVATHTGHVKSWRAVAFHVERRA</sequence>
<name>A0A7S3F504_9EUKA</name>
<accession>A0A7S3F504</accession>
<organism evidence="1">
    <name type="scientific">Haptolina ericina</name>
    <dbReference type="NCBI Taxonomy" id="156174"/>
    <lineage>
        <taxon>Eukaryota</taxon>
        <taxon>Haptista</taxon>
        <taxon>Haptophyta</taxon>
        <taxon>Prymnesiophyceae</taxon>
        <taxon>Prymnesiales</taxon>
        <taxon>Prymnesiaceae</taxon>
        <taxon>Haptolina</taxon>
    </lineage>
</organism>
<protein>
    <submittedName>
        <fullName evidence="1">Uncharacterized protein</fullName>
    </submittedName>
</protein>
<reference evidence="1" key="1">
    <citation type="submission" date="2021-01" db="EMBL/GenBank/DDBJ databases">
        <authorList>
            <person name="Corre E."/>
            <person name="Pelletier E."/>
            <person name="Niang G."/>
            <person name="Scheremetjew M."/>
            <person name="Finn R."/>
            <person name="Kale V."/>
            <person name="Holt S."/>
            <person name="Cochrane G."/>
            <person name="Meng A."/>
            <person name="Brown T."/>
            <person name="Cohen L."/>
        </authorList>
    </citation>
    <scope>NUCLEOTIDE SEQUENCE</scope>
    <source>
        <strain evidence="1">CCMP281</strain>
    </source>
</reference>
<dbReference type="AlphaFoldDB" id="A0A7S3F504"/>
<proteinExistence type="predicted"/>
<dbReference type="EMBL" id="HBHX01048397">
    <property type="protein sequence ID" value="CAE0127843.1"/>
    <property type="molecule type" value="Transcribed_RNA"/>
</dbReference>
<gene>
    <name evidence="1" type="ORF">HERI1096_LOCUS26826</name>
</gene>
<evidence type="ECO:0000313" key="1">
    <source>
        <dbReference type="EMBL" id="CAE0127843.1"/>
    </source>
</evidence>